<dbReference type="Gene3D" id="3.10.110.10">
    <property type="entry name" value="Ubiquitin Conjugating Enzyme"/>
    <property type="match status" value="1"/>
</dbReference>
<name>A0A0N4UZY9_ENTVE</name>
<dbReference type="Pfam" id="PF00179">
    <property type="entry name" value="UQ_con"/>
    <property type="match status" value="1"/>
</dbReference>
<dbReference type="Proteomes" id="UP000274131">
    <property type="component" value="Unassembled WGS sequence"/>
</dbReference>
<reference evidence="6" key="1">
    <citation type="submission" date="2017-02" db="UniProtKB">
        <authorList>
            <consortium name="WormBaseParasite"/>
        </authorList>
    </citation>
    <scope>IDENTIFICATION</scope>
</reference>
<dbReference type="CDD" id="cd23810">
    <property type="entry name" value="UBCc_BIRC6"/>
    <property type="match status" value="1"/>
</dbReference>
<dbReference type="AlphaFoldDB" id="A0A0N4UZY9"/>
<feature type="domain" description="UBC core" evidence="3">
    <location>
        <begin position="676"/>
        <end position="843"/>
    </location>
</feature>
<keyword evidence="2" id="KW-0833">Ubl conjugation pathway</keyword>
<protein>
    <submittedName>
        <fullName evidence="6">UBIQUITIN_CONJUGAT_2 domain-containing protein</fullName>
    </submittedName>
</protein>
<dbReference type="GO" id="GO:0004869">
    <property type="term" value="F:cysteine-type endopeptidase inhibitor activity"/>
    <property type="evidence" value="ECO:0007669"/>
    <property type="project" value="TreeGrafter"/>
</dbReference>
<dbReference type="PANTHER" id="PTHR46116">
    <property type="entry name" value="(E3-INDEPENDENT) E2 UBIQUITIN-CONJUGATING ENZYME"/>
    <property type="match status" value="1"/>
</dbReference>
<organism evidence="6">
    <name type="scientific">Enterobius vermicularis</name>
    <name type="common">Human pinworm</name>
    <dbReference type="NCBI Taxonomy" id="51028"/>
    <lineage>
        <taxon>Eukaryota</taxon>
        <taxon>Metazoa</taxon>
        <taxon>Ecdysozoa</taxon>
        <taxon>Nematoda</taxon>
        <taxon>Chromadorea</taxon>
        <taxon>Rhabditida</taxon>
        <taxon>Spirurina</taxon>
        <taxon>Oxyuridomorpha</taxon>
        <taxon>Oxyuroidea</taxon>
        <taxon>Oxyuridae</taxon>
        <taxon>Enterobius</taxon>
    </lineage>
</organism>
<proteinExistence type="predicted"/>
<dbReference type="FunFam" id="3.10.110.10:FF:000014">
    <property type="entry name" value="Baculoviral IAP repeat-containing protein 6"/>
    <property type="match status" value="1"/>
</dbReference>
<dbReference type="EMBL" id="UXUI01007471">
    <property type="protein sequence ID" value="VDD87774.1"/>
    <property type="molecule type" value="Genomic_DNA"/>
</dbReference>
<dbReference type="WBParaSite" id="EVEC_0000320901-mRNA-1">
    <property type="protein sequence ID" value="EVEC_0000320901-mRNA-1"/>
    <property type="gene ID" value="EVEC_0000320901"/>
</dbReference>
<dbReference type="SMART" id="SM00212">
    <property type="entry name" value="UBCc"/>
    <property type="match status" value="1"/>
</dbReference>
<evidence type="ECO:0000313" key="4">
    <source>
        <dbReference type="EMBL" id="VDD87774.1"/>
    </source>
</evidence>
<evidence type="ECO:0000256" key="1">
    <source>
        <dbReference type="ARBA" id="ARBA00022679"/>
    </source>
</evidence>
<evidence type="ECO:0000259" key="3">
    <source>
        <dbReference type="PROSITE" id="PS50127"/>
    </source>
</evidence>
<evidence type="ECO:0000256" key="2">
    <source>
        <dbReference type="ARBA" id="ARBA00022786"/>
    </source>
</evidence>
<dbReference type="InterPro" id="IPR016135">
    <property type="entry name" value="UBQ-conjugating_enzyme/RWD"/>
</dbReference>
<dbReference type="OrthoDB" id="47801at2759"/>
<dbReference type="PROSITE" id="PS50127">
    <property type="entry name" value="UBC_2"/>
    <property type="match status" value="1"/>
</dbReference>
<accession>A0A0N4UZY9</accession>
<sequence>MLVADDVLKAEVSILRHFARGGGFALLTQNLQLYQPSYDAVAMLNSSATSRFISCPSQMISVVQTTSNSLNSPFDLSAYPLFIDQLVQDDTYGTGIFVPKPAMSAFGDEGGNFYEQQWESFYDSVPIAQTATDYLNKNSTGSVSGVNIFPSQFTVPFHLGSFQKEVRHTSAGSSSAVSILSPHVIIAFSVLLRLDGYAEHLVSLDRHRTKRLLQLAVGIFASDRLAGVSLTSSHDRRIDNELSQTDDSARQSSENELLSLLPFIVLKDLYKSHPPSSEAGRSIRKRSVEYGVLDIVLACLSHFSHQRHRATPVRPKSLLPTPETVSITEHMLKLASQMEIVYAEITNNASHAAYEERLNALAGYSAMNQQQSQPQNYWAKGTGFGSGTTQQQWDVDLHVMKRKMDEKNVTHLLQVLANYICPNEEFLPSLDSLSITAETNLEINGSEWPPGAVYAPDCGLDYSVIQLLDRSCLFPAIWSYLRNDSVLDISRHVDVYDAVMQIITALALCPCVFEPGGGDAITKLLSTSDSGASLLTMLKKLNDCICAYLSKIDIQLCADLREGRKVEDGSKNSEERLIKLSPLILRTCALLSKRVRNEPAEKKEDKRTVLTVEEMYIDTMRPIQFGLISSLSVFILLFGKKINTQKTVPFFNEERRIPYHYESSLPVTGLSASAGKRTRRLAQEIVTLSNSLPLSSSSSVFLRAAEERIDVMKVMITGPADTPYMNGCFEFDIWFPVDYPNSPMLINLETTGNHTVRFNPNLYNDGKVCLSILNTWHGRPEERWNPETSSFLQVIVSMQSLILVSEPYFNEPGYERSKCTQTGQQASLEYDANIRQATVKWAMLEMLRHPPKAFENVVQKHFWLKRSEITAQVTKWLKEGEKQVEEQHGTNAHVQALQTHLASLKRHWSALEEELAAMKCPDGLDDNYTLSVSDPPSSAVMNLVGNSLSQRSEQKLKTSKGPIKVLKL</sequence>
<dbReference type="GO" id="GO:0005634">
    <property type="term" value="C:nucleus"/>
    <property type="evidence" value="ECO:0007669"/>
    <property type="project" value="TreeGrafter"/>
</dbReference>
<reference evidence="4 5" key="2">
    <citation type="submission" date="2018-10" db="EMBL/GenBank/DDBJ databases">
        <authorList>
            <consortium name="Pathogen Informatics"/>
        </authorList>
    </citation>
    <scope>NUCLEOTIDE SEQUENCE [LARGE SCALE GENOMIC DNA]</scope>
</reference>
<keyword evidence="1" id="KW-0808">Transferase</keyword>
<dbReference type="GO" id="GO:0016740">
    <property type="term" value="F:transferase activity"/>
    <property type="evidence" value="ECO:0007669"/>
    <property type="project" value="UniProtKB-KW"/>
</dbReference>
<keyword evidence="5" id="KW-1185">Reference proteome</keyword>
<dbReference type="InterPro" id="IPR000608">
    <property type="entry name" value="UBC"/>
</dbReference>
<evidence type="ECO:0000313" key="6">
    <source>
        <dbReference type="WBParaSite" id="EVEC_0000320901-mRNA-1"/>
    </source>
</evidence>
<dbReference type="PANTHER" id="PTHR46116:SF39">
    <property type="entry name" value="BACULOVIRAL IAP REPEAT-CONTAINING PROTEIN 6"/>
    <property type="match status" value="1"/>
</dbReference>
<evidence type="ECO:0000313" key="5">
    <source>
        <dbReference type="Proteomes" id="UP000274131"/>
    </source>
</evidence>
<gene>
    <name evidence="4" type="ORF">EVEC_LOCUS2917</name>
</gene>
<dbReference type="STRING" id="51028.A0A0N4UZY9"/>
<dbReference type="GO" id="GO:0043066">
    <property type="term" value="P:negative regulation of apoptotic process"/>
    <property type="evidence" value="ECO:0007669"/>
    <property type="project" value="TreeGrafter"/>
</dbReference>
<dbReference type="SUPFAM" id="SSF54495">
    <property type="entry name" value="UBC-like"/>
    <property type="match status" value="1"/>
</dbReference>